<feature type="active site" description="Proton donor/acceptor" evidence="3">
    <location>
        <position position="239"/>
    </location>
</feature>
<keyword evidence="1 2" id="KW-0413">Isomerase</keyword>
<keyword evidence="6" id="KW-1185">Reference proteome</keyword>
<dbReference type="Pfam" id="PF01261">
    <property type="entry name" value="AP_endonuc_2"/>
    <property type="match status" value="1"/>
</dbReference>
<dbReference type="PIRSF" id="PIRSF006241">
    <property type="entry name" value="HyI"/>
    <property type="match status" value="1"/>
</dbReference>
<sequence length="276" mass="31143">MKFSICSWTFGEKPIEDIIKFASKVGYDEIEVHAAVDAYDWNYLREKAKDENIDIRGLSGDAEWLQEETDMAHSDPKKRRLAVEYFKKQVEAAEIVQAEYIVVSPSAPGKAVPLGNGEEDWVWAIESIQELAPFAQTKGVDLIIEPLNRYESCILNNAKQAKAFVEEVAAPNVKTMLDTFHMNIEETNLTTPFVELGEALGHIHVADTNRRGLGRGRLPFDEVAEGIKQSGYNGTITVECLAPGPDPFEANKTEESMEWIYTYAEETLHKLHQFFK</sequence>
<dbReference type="EMBL" id="JACHHJ010000001">
    <property type="protein sequence ID" value="MBB6448761.1"/>
    <property type="molecule type" value="Genomic_DNA"/>
</dbReference>
<feature type="domain" description="Xylose isomerase-like TIM barrel" evidence="4">
    <location>
        <begin position="20"/>
        <end position="262"/>
    </location>
</feature>
<dbReference type="InterPro" id="IPR050417">
    <property type="entry name" value="Sugar_Epim/Isomerase"/>
</dbReference>
<evidence type="ECO:0000259" key="4">
    <source>
        <dbReference type="Pfam" id="PF01261"/>
    </source>
</evidence>
<gene>
    <name evidence="5" type="ORF">HNR44_000710</name>
</gene>
<dbReference type="InterPro" id="IPR013022">
    <property type="entry name" value="Xyl_isomerase-like_TIM-brl"/>
</dbReference>
<feature type="active site" description="Proton donor/acceptor" evidence="3">
    <location>
        <position position="145"/>
    </location>
</feature>
<reference evidence="5 6" key="1">
    <citation type="submission" date="2020-08" db="EMBL/GenBank/DDBJ databases">
        <title>Genomic Encyclopedia of Type Strains, Phase IV (KMG-IV): sequencing the most valuable type-strain genomes for metagenomic binning, comparative biology and taxonomic classification.</title>
        <authorList>
            <person name="Goeker M."/>
        </authorList>
    </citation>
    <scope>NUCLEOTIDE SEQUENCE [LARGE SCALE GENOMIC DNA]</scope>
    <source>
        <strain evidence="5 6">DSM 21769</strain>
    </source>
</reference>
<proteinExistence type="inferred from homology"/>
<dbReference type="RefSeq" id="WP_184402707.1">
    <property type="nucleotide sequence ID" value="NZ_JACHHJ010000001.1"/>
</dbReference>
<dbReference type="PANTHER" id="PTHR43489">
    <property type="entry name" value="ISOMERASE"/>
    <property type="match status" value="1"/>
</dbReference>
<dbReference type="Gene3D" id="3.20.20.150">
    <property type="entry name" value="Divalent-metal-dependent TIM barrel enzymes"/>
    <property type="match status" value="1"/>
</dbReference>
<comment type="similarity">
    <text evidence="2">Belongs to the hyi family.</text>
</comment>
<evidence type="ECO:0000313" key="5">
    <source>
        <dbReference type="EMBL" id="MBB6448761.1"/>
    </source>
</evidence>
<dbReference type="GO" id="GO:0016853">
    <property type="term" value="F:isomerase activity"/>
    <property type="evidence" value="ECO:0007669"/>
    <property type="project" value="UniProtKB-KW"/>
</dbReference>
<comment type="caution">
    <text evidence="5">The sequence shown here is derived from an EMBL/GenBank/DDBJ whole genome shotgun (WGS) entry which is preliminary data.</text>
</comment>
<evidence type="ECO:0000256" key="1">
    <source>
        <dbReference type="ARBA" id="ARBA00023235"/>
    </source>
</evidence>
<name>A0A841PR48_9BACL</name>
<organism evidence="5 6">
    <name type="scientific">Geomicrobium halophilum</name>
    <dbReference type="NCBI Taxonomy" id="549000"/>
    <lineage>
        <taxon>Bacteria</taxon>
        <taxon>Bacillati</taxon>
        <taxon>Bacillota</taxon>
        <taxon>Bacilli</taxon>
        <taxon>Bacillales</taxon>
        <taxon>Geomicrobium</taxon>
    </lineage>
</organism>
<evidence type="ECO:0000313" key="6">
    <source>
        <dbReference type="Proteomes" id="UP000568839"/>
    </source>
</evidence>
<dbReference type="PANTHER" id="PTHR43489:SF7">
    <property type="entry name" value="3-DEHYDRO-D-GULOSIDE 4-EPIMERASE-RELATED"/>
    <property type="match status" value="1"/>
</dbReference>
<protein>
    <submittedName>
        <fullName evidence="5">Sugar phosphate isomerase/epimerase</fullName>
    </submittedName>
</protein>
<dbReference type="Proteomes" id="UP000568839">
    <property type="component" value="Unassembled WGS sequence"/>
</dbReference>
<evidence type="ECO:0000256" key="3">
    <source>
        <dbReference type="PIRSR" id="PIRSR006241-50"/>
    </source>
</evidence>
<dbReference type="SUPFAM" id="SSF51658">
    <property type="entry name" value="Xylose isomerase-like"/>
    <property type="match status" value="1"/>
</dbReference>
<dbReference type="AlphaFoldDB" id="A0A841PR48"/>
<dbReference type="InterPro" id="IPR036237">
    <property type="entry name" value="Xyl_isomerase-like_sf"/>
</dbReference>
<evidence type="ECO:0000256" key="2">
    <source>
        <dbReference type="PIRNR" id="PIRNR006241"/>
    </source>
</evidence>
<accession>A0A841PR48</accession>
<dbReference type="InterPro" id="IPR026040">
    <property type="entry name" value="HyI-like"/>
</dbReference>